<feature type="domain" description="Histidine kinase" evidence="12">
    <location>
        <begin position="171"/>
        <end position="386"/>
    </location>
</feature>
<keyword evidence="4" id="KW-0597">Phosphoprotein</keyword>
<dbReference type="CDD" id="cd00082">
    <property type="entry name" value="HisKA"/>
    <property type="match status" value="1"/>
</dbReference>
<comment type="caution">
    <text evidence="14">The sequence shown here is derived from an EMBL/GenBank/DDBJ whole genome shotgun (WGS) entry which is preliminary data.</text>
</comment>
<dbReference type="InterPro" id="IPR003661">
    <property type="entry name" value="HisK_dim/P_dom"/>
</dbReference>
<keyword evidence="8 11" id="KW-1133">Transmembrane helix</keyword>
<keyword evidence="7 14" id="KW-0418">Kinase</keyword>
<dbReference type="InterPro" id="IPR036097">
    <property type="entry name" value="HisK_dim/P_sf"/>
</dbReference>
<dbReference type="Pfam" id="PF00672">
    <property type="entry name" value="HAMP"/>
    <property type="match status" value="1"/>
</dbReference>
<evidence type="ECO:0000256" key="1">
    <source>
        <dbReference type="ARBA" id="ARBA00000085"/>
    </source>
</evidence>
<dbReference type="EMBL" id="WEGH01000001">
    <property type="protein sequence ID" value="MQY03038.1"/>
    <property type="molecule type" value="Genomic_DNA"/>
</dbReference>
<comment type="catalytic activity">
    <reaction evidence="1">
        <text>ATP + protein L-histidine = ADP + protein N-phospho-L-histidine.</text>
        <dbReference type="EC" id="2.7.13.3"/>
    </reaction>
</comment>
<keyword evidence="11" id="KW-0472">Membrane</keyword>
<dbReference type="Gene3D" id="3.30.565.10">
    <property type="entry name" value="Histidine kinase-like ATPase, C-terminal domain"/>
    <property type="match status" value="1"/>
</dbReference>
<dbReference type="PANTHER" id="PTHR45436:SF5">
    <property type="entry name" value="SENSOR HISTIDINE KINASE TRCS"/>
    <property type="match status" value="1"/>
</dbReference>
<evidence type="ECO:0000256" key="7">
    <source>
        <dbReference type="ARBA" id="ARBA00022777"/>
    </source>
</evidence>
<dbReference type="Pfam" id="PF02518">
    <property type="entry name" value="HATPase_c"/>
    <property type="match status" value="1"/>
</dbReference>
<dbReference type="Pfam" id="PF00512">
    <property type="entry name" value="HisKA"/>
    <property type="match status" value="1"/>
</dbReference>
<evidence type="ECO:0000256" key="5">
    <source>
        <dbReference type="ARBA" id="ARBA00022679"/>
    </source>
</evidence>
<keyword evidence="9" id="KW-0902">Two-component regulatory system</keyword>
<dbReference type="Proteomes" id="UP000487268">
    <property type="component" value="Unassembled WGS sequence"/>
</dbReference>
<evidence type="ECO:0000256" key="9">
    <source>
        <dbReference type="ARBA" id="ARBA00023012"/>
    </source>
</evidence>
<feature type="domain" description="HAMP" evidence="13">
    <location>
        <begin position="110"/>
        <end position="163"/>
    </location>
</feature>
<dbReference type="EC" id="2.7.13.3" evidence="3"/>
<evidence type="ECO:0000256" key="8">
    <source>
        <dbReference type="ARBA" id="ARBA00022989"/>
    </source>
</evidence>
<dbReference type="AlphaFoldDB" id="A0A7K0BPB9"/>
<dbReference type="GO" id="GO:0005886">
    <property type="term" value="C:plasma membrane"/>
    <property type="evidence" value="ECO:0007669"/>
    <property type="project" value="UniProtKB-SubCell"/>
</dbReference>
<dbReference type="SUPFAM" id="SSF158472">
    <property type="entry name" value="HAMP domain-like"/>
    <property type="match status" value="1"/>
</dbReference>
<dbReference type="SUPFAM" id="SSF55874">
    <property type="entry name" value="ATPase domain of HSP90 chaperone/DNA topoisomerase II/histidine kinase"/>
    <property type="match status" value="1"/>
</dbReference>
<evidence type="ECO:0000313" key="14">
    <source>
        <dbReference type="EMBL" id="MQY03038.1"/>
    </source>
</evidence>
<dbReference type="RefSeq" id="WP_207709572.1">
    <property type="nucleotide sequence ID" value="NZ_WEGH01000001.1"/>
</dbReference>
<dbReference type="SUPFAM" id="SSF47384">
    <property type="entry name" value="Homodimeric domain of signal transducing histidine kinase"/>
    <property type="match status" value="1"/>
</dbReference>
<feature type="region of interest" description="Disordered" evidence="10">
    <location>
        <begin position="52"/>
        <end position="80"/>
    </location>
</feature>
<dbReference type="InterPro" id="IPR003660">
    <property type="entry name" value="HAMP_dom"/>
</dbReference>
<dbReference type="CDD" id="cd06225">
    <property type="entry name" value="HAMP"/>
    <property type="match status" value="1"/>
</dbReference>
<gene>
    <name evidence="14" type="primary">sasA_3</name>
    <name evidence="14" type="ORF">ACRB68_10730</name>
</gene>
<organism evidence="14 15">
    <name type="scientific">Actinomadura macrotermitis</name>
    <dbReference type="NCBI Taxonomy" id="2585200"/>
    <lineage>
        <taxon>Bacteria</taxon>
        <taxon>Bacillati</taxon>
        <taxon>Actinomycetota</taxon>
        <taxon>Actinomycetes</taxon>
        <taxon>Streptosporangiales</taxon>
        <taxon>Thermomonosporaceae</taxon>
        <taxon>Actinomadura</taxon>
    </lineage>
</organism>
<dbReference type="Gene3D" id="1.10.287.130">
    <property type="match status" value="1"/>
</dbReference>
<sequence>MESGFARRLRTKRTVRLRLTLLQGALFLVSGAGTIGITYLLASARFPERLTQGPADASGRGITGFGPLPPQNPGQAQQRTDDLHTFLTESGLALAIMVVLSLGLGWLVAGRILRPLRTMTASTHRIFEDNLHERLPVAGPRDELSELGDTINGLLARLEAAFEAQRLFVANASHELRTPITVERAILEVALADPGATVGSLRQACAEVLDSSRQQERLIDALLTLARSQRGLGQLEQFDLAAVARGVVAAAERRRGPGTPRLRAHLDPAAVAGDPRLVERMVVNLVDNALRYNVPGGTVDVSVETADGRAFLSVLNTGPVTPAEQIDRLLQPFQRLKAGRGDASQEGFGLGLSIVAAVAKAHGADLRASPGQYGGLEIEVGFPAVKPPRATAPARDRGAAQGAR</sequence>
<name>A0A7K0BPB9_9ACTN</name>
<evidence type="ECO:0000256" key="10">
    <source>
        <dbReference type="SAM" id="MobiDB-lite"/>
    </source>
</evidence>
<keyword evidence="6 11" id="KW-0812">Transmembrane</keyword>
<dbReference type="Gene3D" id="6.10.340.10">
    <property type="match status" value="1"/>
</dbReference>
<evidence type="ECO:0000256" key="4">
    <source>
        <dbReference type="ARBA" id="ARBA00022553"/>
    </source>
</evidence>
<dbReference type="InterPro" id="IPR005467">
    <property type="entry name" value="His_kinase_dom"/>
</dbReference>
<dbReference type="GO" id="GO:0000155">
    <property type="term" value="F:phosphorelay sensor kinase activity"/>
    <property type="evidence" value="ECO:0007669"/>
    <property type="project" value="InterPro"/>
</dbReference>
<evidence type="ECO:0000256" key="2">
    <source>
        <dbReference type="ARBA" id="ARBA00004236"/>
    </source>
</evidence>
<evidence type="ECO:0000259" key="12">
    <source>
        <dbReference type="PROSITE" id="PS50109"/>
    </source>
</evidence>
<dbReference type="InterPro" id="IPR036890">
    <property type="entry name" value="HATPase_C_sf"/>
</dbReference>
<dbReference type="SMART" id="SM00304">
    <property type="entry name" value="HAMP"/>
    <property type="match status" value="1"/>
</dbReference>
<evidence type="ECO:0000256" key="3">
    <source>
        <dbReference type="ARBA" id="ARBA00012438"/>
    </source>
</evidence>
<comment type="subcellular location">
    <subcellularLocation>
        <location evidence="2">Cell membrane</location>
    </subcellularLocation>
</comment>
<dbReference type="PANTHER" id="PTHR45436">
    <property type="entry name" value="SENSOR HISTIDINE KINASE YKOH"/>
    <property type="match status" value="1"/>
</dbReference>
<dbReference type="PROSITE" id="PS50885">
    <property type="entry name" value="HAMP"/>
    <property type="match status" value="1"/>
</dbReference>
<evidence type="ECO:0000313" key="15">
    <source>
        <dbReference type="Proteomes" id="UP000487268"/>
    </source>
</evidence>
<protein>
    <recommendedName>
        <fullName evidence="3">histidine kinase</fullName>
        <ecNumber evidence="3">2.7.13.3</ecNumber>
    </recommendedName>
</protein>
<dbReference type="SMART" id="SM00387">
    <property type="entry name" value="HATPase_c"/>
    <property type="match status" value="1"/>
</dbReference>
<reference evidence="14 15" key="1">
    <citation type="submission" date="2019-10" db="EMBL/GenBank/DDBJ databases">
        <title>Actinomadura rubteroloni sp. nov. and Actinomadura macrotermitis sp. nov., isolated from the gut of fungus growing-termite Macrotermes natalensis.</title>
        <authorList>
            <person name="Benndorf R."/>
            <person name="Martin K."/>
            <person name="Kuefner M."/>
            <person name="De Beer W."/>
            <person name="Kaster A.-K."/>
            <person name="Vollmers J."/>
            <person name="Poulsen M."/>
            <person name="Beemelmanns C."/>
        </authorList>
    </citation>
    <scope>NUCLEOTIDE SEQUENCE [LARGE SCALE GENOMIC DNA]</scope>
    <source>
        <strain evidence="14 15">RB68</strain>
    </source>
</reference>
<feature type="transmembrane region" description="Helical" evidence="11">
    <location>
        <begin position="91"/>
        <end position="109"/>
    </location>
</feature>
<dbReference type="SMART" id="SM00388">
    <property type="entry name" value="HisKA"/>
    <property type="match status" value="1"/>
</dbReference>
<accession>A0A7K0BPB9</accession>
<proteinExistence type="predicted"/>
<keyword evidence="5 14" id="KW-0808">Transferase</keyword>
<feature type="transmembrane region" description="Helical" evidence="11">
    <location>
        <begin position="21"/>
        <end position="42"/>
    </location>
</feature>
<evidence type="ECO:0000256" key="11">
    <source>
        <dbReference type="SAM" id="Phobius"/>
    </source>
</evidence>
<evidence type="ECO:0000256" key="6">
    <source>
        <dbReference type="ARBA" id="ARBA00022692"/>
    </source>
</evidence>
<keyword evidence="15" id="KW-1185">Reference proteome</keyword>
<evidence type="ECO:0000259" key="13">
    <source>
        <dbReference type="PROSITE" id="PS50885"/>
    </source>
</evidence>
<dbReference type="InterPro" id="IPR003594">
    <property type="entry name" value="HATPase_dom"/>
</dbReference>
<dbReference type="InterPro" id="IPR050428">
    <property type="entry name" value="TCS_sensor_his_kinase"/>
</dbReference>
<dbReference type="PROSITE" id="PS50109">
    <property type="entry name" value="HIS_KIN"/>
    <property type="match status" value="1"/>
</dbReference>